<name>A0ABN2KJC4_9ACTN</name>
<dbReference type="InterPro" id="IPR014748">
    <property type="entry name" value="Enoyl-CoA_hydra_C"/>
</dbReference>
<protein>
    <submittedName>
        <fullName evidence="2">Enoyl-CoA hydratase family protein</fullName>
    </submittedName>
</protein>
<reference evidence="2 3" key="1">
    <citation type="journal article" date="2019" name="Int. J. Syst. Evol. Microbiol.">
        <title>The Global Catalogue of Microorganisms (GCM) 10K type strain sequencing project: providing services to taxonomists for standard genome sequencing and annotation.</title>
        <authorList>
            <consortium name="The Broad Institute Genomics Platform"/>
            <consortium name="The Broad Institute Genome Sequencing Center for Infectious Disease"/>
            <person name="Wu L."/>
            <person name="Ma J."/>
        </authorList>
    </citation>
    <scope>NUCLEOTIDE SEQUENCE [LARGE SCALE GENOMIC DNA]</scope>
    <source>
        <strain evidence="2 3">JCM 13249</strain>
    </source>
</reference>
<dbReference type="InterPro" id="IPR029045">
    <property type="entry name" value="ClpP/crotonase-like_dom_sf"/>
</dbReference>
<dbReference type="RefSeq" id="WP_344082129.1">
    <property type="nucleotide sequence ID" value="NZ_BAAALS010000014.1"/>
</dbReference>
<dbReference type="PANTHER" id="PTHR42964">
    <property type="entry name" value="ENOYL-COA HYDRATASE"/>
    <property type="match status" value="1"/>
</dbReference>
<dbReference type="EMBL" id="BAAALS010000014">
    <property type="protein sequence ID" value="GAA1757698.1"/>
    <property type="molecule type" value="Genomic_DNA"/>
</dbReference>
<comment type="caution">
    <text evidence="2">The sequence shown here is derived from an EMBL/GenBank/DDBJ whole genome shotgun (WGS) entry which is preliminary data.</text>
</comment>
<evidence type="ECO:0000256" key="1">
    <source>
        <dbReference type="ARBA" id="ARBA00005254"/>
    </source>
</evidence>
<dbReference type="Gene3D" id="3.90.226.10">
    <property type="entry name" value="2-enoyl-CoA Hydratase, Chain A, domain 1"/>
    <property type="match status" value="1"/>
</dbReference>
<dbReference type="SUPFAM" id="SSF52096">
    <property type="entry name" value="ClpP/crotonase"/>
    <property type="match status" value="1"/>
</dbReference>
<dbReference type="Gene3D" id="1.10.12.10">
    <property type="entry name" value="Lyase 2-enoyl-coa Hydratase, Chain A, domain 2"/>
    <property type="match status" value="1"/>
</dbReference>
<organism evidence="2 3">
    <name type="scientific">Luedemannella helvata</name>
    <dbReference type="NCBI Taxonomy" id="349315"/>
    <lineage>
        <taxon>Bacteria</taxon>
        <taxon>Bacillati</taxon>
        <taxon>Actinomycetota</taxon>
        <taxon>Actinomycetes</taxon>
        <taxon>Micromonosporales</taxon>
        <taxon>Micromonosporaceae</taxon>
        <taxon>Luedemannella</taxon>
    </lineage>
</organism>
<dbReference type="CDD" id="cd06558">
    <property type="entry name" value="crotonase-like"/>
    <property type="match status" value="1"/>
</dbReference>
<dbReference type="InterPro" id="IPR051683">
    <property type="entry name" value="Enoyl-CoA_Hydratase/Isomerase"/>
</dbReference>
<dbReference type="PANTHER" id="PTHR42964:SF1">
    <property type="entry name" value="POLYKETIDE BIOSYNTHESIS ENOYL-COA HYDRATASE PKSH-RELATED"/>
    <property type="match status" value="1"/>
</dbReference>
<evidence type="ECO:0000313" key="2">
    <source>
        <dbReference type="EMBL" id="GAA1757698.1"/>
    </source>
</evidence>
<dbReference type="Pfam" id="PF00378">
    <property type="entry name" value="ECH_1"/>
    <property type="match status" value="1"/>
</dbReference>
<comment type="similarity">
    <text evidence="1">Belongs to the enoyl-CoA hydratase/isomerase family.</text>
</comment>
<dbReference type="InterPro" id="IPR001753">
    <property type="entry name" value="Enoyl-CoA_hydra/iso"/>
</dbReference>
<accession>A0ABN2KJC4</accession>
<gene>
    <name evidence="2" type="ORF">GCM10009681_31200</name>
</gene>
<keyword evidence="3" id="KW-1185">Reference proteome</keyword>
<evidence type="ECO:0000313" key="3">
    <source>
        <dbReference type="Proteomes" id="UP001500655"/>
    </source>
</evidence>
<sequence>MTSPTVDLTVDNAVATLTLNSPANRNALSFRLMDELAAALAAAVADPAVRVIVLSHAGPVFCAGADLRETSAAVAAGTPLPVMRVAELLADFWECPKPVIARVGGPARAGGLGLLATADLVVAAESATFAFTEVRLGVVPAAISPVVLPRLTPRGAAELYLTAEPVTAARAADFGLVTAVVGGDGLDAAVAAYATALVKGAPGALEATKRLCRDGAGAVLGEGPAPSAMRARLVAAAAVSARTFAGAEGREGLAAFADKRPPTWGVTPDR</sequence>
<proteinExistence type="inferred from homology"/>
<dbReference type="Proteomes" id="UP001500655">
    <property type="component" value="Unassembled WGS sequence"/>
</dbReference>